<keyword evidence="3 6" id="KW-0812">Transmembrane</keyword>
<feature type="domain" description="ABC3 transporter permease C-terminal" evidence="7">
    <location>
        <begin position="761"/>
        <end position="873"/>
    </location>
</feature>
<feature type="transmembrane region" description="Helical" evidence="6">
    <location>
        <begin position="460"/>
        <end position="486"/>
    </location>
</feature>
<sequence length="880" mass="98891">MKHTPPTVIKKMLRWFVNIDFLEEIEGDLDEMFQQRATAHGIWYARWHYLLEALQTCRPYTMKKKSHVAHEVVNLVFLKLAWRNLARRKGYSLLNIAGLAVGLVSFLLIMQYIVFERSYDTFHTRGEDLYRVAFDWGETDYTGNNSSRYAGNVPAMGPFLKEELSGVEAYTRFVPVNTVRPYTTITRRVNDRIRYNASAENGFFADSAFLQLFSFPIQHGDRRPLTEPHAIVLTRAFATKIFGTAVPNDIIGQTLEIDNGERARYTVTALLQDVPAHSHIRFDYLISFATIQSARLDENKYWSQFYTYVRCTPQAGVSLLTADTKPLLHKLYGEDHHISIFFQPLREIHLHSRLREELSAGISAQHLMFLTIIAYAIIAMAWVNYVNMFLSGSLERANEIGIKKILGSTRAHLVVQFLAESVVIHMVSIALSVLMLLLIHPSVEAWLGIDLPLPFLEDTQYTWITGLSIVAGCAVTGLYPALIVSAQPIQALGARLVRSSPGTGMKAGLVYFQFVVAFVVFSSAVIVGRQVRFMKQADLGVALDNRIVIRSPGTTDSAYAGHVQAYKERLQAYPFIRSVSFASAVPGMKLNESGYVRRIDGPSIDDNNVFKLLVDQDFFRTYDVRLLAGRPFSDTFSTETQAVIINEAALSILKFSTPAEALHQRIRWRREEYEVVGVCSNYNHQYLQTIVEPLVLCYNPAPGGFVTLQVKPGHDAAAIAGAKRELATLFPDAPFEYEFIETSYDKQYVVIDRFETVVQAFAAIAIMIACAGLFALAAHHVQYRTREIAVRKVFGARTAQIIAWLTAQYVRIVLISAVLGSVITFYAMQQWLQNFAFAVTPGAGDFVGPLLALLGITLVAVVYPCVRASWKNPAHTLTQR</sequence>
<keyword evidence="5 6" id="KW-0472">Membrane</keyword>
<evidence type="ECO:0000313" key="10">
    <source>
        <dbReference type="Proteomes" id="UP001319080"/>
    </source>
</evidence>
<evidence type="ECO:0000259" key="7">
    <source>
        <dbReference type="Pfam" id="PF02687"/>
    </source>
</evidence>
<evidence type="ECO:0000256" key="5">
    <source>
        <dbReference type="ARBA" id="ARBA00023136"/>
    </source>
</evidence>
<keyword evidence="2" id="KW-1003">Cell membrane</keyword>
<dbReference type="GO" id="GO:0005886">
    <property type="term" value="C:plasma membrane"/>
    <property type="evidence" value="ECO:0007669"/>
    <property type="project" value="UniProtKB-SubCell"/>
</dbReference>
<dbReference type="Proteomes" id="UP001319080">
    <property type="component" value="Unassembled WGS sequence"/>
</dbReference>
<evidence type="ECO:0000256" key="2">
    <source>
        <dbReference type="ARBA" id="ARBA00022475"/>
    </source>
</evidence>
<feature type="transmembrane region" description="Helical" evidence="6">
    <location>
        <begin position="367"/>
        <end position="390"/>
    </location>
</feature>
<evidence type="ECO:0000256" key="6">
    <source>
        <dbReference type="SAM" id="Phobius"/>
    </source>
</evidence>
<feature type="domain" description="MacB-like periplasmic core" evidence="8">
    <location>
        <begin position="516"/>
        <end position="720"/>
    </location>
</feature>
<dbReference type="PANTHER" id="PTHR30572">
    <property type="entry name" value="MEMBRANE COMPONENT OF TRANSPORTER-RELATED"/>
    <property type="match status" value="1"/>
</dbReference>
<dbReference type="InterPro" id="IPR025857">
    <property type="entry name" value="MacB_PCD"/>
</dbReference>
<dbReference type="AlphaFoldDB" id="A0AAP2GTD2"/>
<dbReference type="InterPro" id="IPR003838">
    <property type="entry name" value="ABC3_permease_C"/>
</dbReference>
<dbReference type="RefSeq" id="WP_254082765.1">
    <property type="nucleotide sequence ID" value="NZ_JAHESE010000001.1"/>
</dbReference>
<dbReference type="InterPro" id="IPR047699">
    <property type="entry name" value="Permease_put_prefix"/>
</dbReference>
<proteinExistence type="predicted"/>
<feature type="transmembrane region" description="Helical" evidence="6">
    <location>
        <begin position="846"/>
        <end position="866"/>
    </location>
</feature>
<evidence type="ECO:0000256" key="1">
    <source>
        <dbReference type="ARBA" id="ARBA00004651"/>
    </source>
</evidence>
<reference evidence="9 10" key="1">
    <citation type="submission" date="2021-05" db="EMBL/GenBank/DDBJ databases">
        <title>A Polyphasic approach of four new species of the genus Ohtaekwangia: Ohtaekwangia histidinii sp. nov., Ohtaekwangia cretensis sp. nov., Ohtaekwangia indiensis sp. nov., Ohtaekwangia reichenbachii sp. nov. from diverse environment.</title>
        <authorList>
            <person name="Octaviana S."/>
        </authorList>
    </citation>
    <scope>NUCLEOTIDE SEQUENCE [LARGE SCALE GENOMIC DNA]</scope>
    <source>
        <strain evidence="9 10">PWU5</strain>
    </source>
</reference>
<feature type="transmembrane region" description="Helical" evidence="6">
    <location>
        <begin position="507"/>
        <end position="527"/>
    </location>
</feature>
<dbReference type="Pfam" id="PF12704">
    <property type="entry name" value="MacB_PCD"/>
    <property type="match status" value="2"/>
</dbReference>
<keyword evidence="10" id="KW-1185">Reference proteome</keyword>
<name>A0AAP2GTD2_9BACT</name>
<dbReference type="GO" id="GO:0022857">
    <property type="term" value="F:transmembrane transporter activity"/>
    <property type="evidence" value="ECO:0007669"/>
    <property type="project" value="TreeGrafter"/>
</dbReference>
<feature type="transmembrane region" description="Helical" evidence="6">
    <location>
        <begin position="93"/>
        <end position="115"/>
    </location>
</feature>
<dbReference type="EMBL" id="JAHESE010000001">
    <property type="protein sequence ID" value="MBT1707190.1"/>
    <property type="molecule type" value="Genomic_DNA"/>
</dbReference>
<evidence type="ECO:0000259" key="8">
    <source>
        <dbReference type="Pfam" id="PF12704"/>
    </source>
</evidence>
<dbReference type="InterPro" id="IPR050250">
    <property type="entry name" value="Macrolide_Exporter_MacB"/>
</dbReference>
<evidence type="ECO:0000313" key="9">
    <source>
        <dbReference type="EMBL" id="MBT1707190.1"/>
    </source>
</evidence>
<keyword evidence="4 6" id="KW-1133">Transmembrane helix</keyword>
<gene>
    <name evidence="9" type="ORF">KK062_03095</name>
</gene>
<feature type="domain" description="ABC3 transporter permease C-terminal" evidence="7">
    <location>
        <begin position="372"/>
        <end position="487"/>
    </location>
</feature>
<feature type="transmembrane region" description="Helical" evidence="6">
    <location>
        <begin position="411"/>
        <end position="440"/>
    </location>
</feature>
<dbReference type="PANTHER" id="PTHR30572:SF18">
    <property type="entry name" value="ABC-TYPE MACROLIDE FAMILY EXPORT SYSTEM PERMEASE COMPONENT 2"/>
    <property type="match status" value="1"/>
</dbReference>
<evidence type="ECO:0000256" key="3">
    <source>
        <dbReference type="ARBA" id="ARBA00022692"/>
    </source>
</evidence>
<feature type="transmembrane region" description="Helical" evidence="6">
    <location>
        <begin position="760"/>
        <end position="781"/>
    </location>
</feature>
<feature type="transmembrane region" description="Helical" evidence="6">
    <location>
        <begin position="801"/>
        <end position="826"/>
    </location>
</feature>
<comment type="subcellular location">
    <subcellularLocation>
        <location evidence="1">Cell membrane</location>
        <topology evidence="1">Multi-pass membrane protein</topology>
    </subcellularLocation>
</comment>
<accession>A0AAP2GTD2</accession>
<dbReference type="NCBIfam" id="NF038404">
    <property type="entry name" value="perm_prefix_2"/>
    <property type="match status" value="1"/>
</dbReference>
<evidence type="ECO:0000256" key="4">
    <source>
        <dbReference type="ARBA" id="ARBA00022989"/>
    </source>
</evidence>
<comment type="caution">
    <text evidence="9">The sequence shown here is derived from an EMBL/GenBank/DDBJ whole genome shotgun (WGS) entry which is preliminary data.</text>
</comment>
<dbReference type="Pfam" id="PF02687">
    <property type="entry name" value="FtsX"/>
    <property type="match status" value="2"/>
</dbReference>
<feature type="domain" description="MacB-like periplasmic core" evidence="8">
    <location>
        <begin position="92"/>
        <end position="320"/>
    </location>
</feature>
<protein>
    <submittedName>
        <fullName evidence="9">ABC transporter permease</fullName>
    </submittedName>
</protein>
<organism evidence="9 10">
    <name type="scientific">Dawidia cretensis</name>
    <dbReference type="NCBI Taxonomy" id="2782350"/>
    <lineage>
        <taxon>Bacteria</taxon>
        <taxon>Pseudomonadati</taxon>
        <taxon>Bacteroidota</taxon>
        <taxon>Cytophagia</taxon>
        <taxon>Cytophagales</taxon>
        <taxon>Chryseotaleaceae</taxon>
        <taxon>Dawidia</taxon>
    </lineage>
</organism>